<evidence type="ECO:0000313" key="6">
    <source>
        <dbReference type="Proteomes" id="UP001362999"/>
    </source>
</evidence>
<comment type="caution">
    <text evidence="5">The sequence shown here is derived from an EMBL/GenBank/DDBJ whole genome shotgun (WGS) entry which is preliminary data.</text>
</comment>
<dbReference type="AlphaFoldDB" id="A0AAW0EBK2"/>
<feature type="region of interest" description="Disordered" evidence="3">
    <location>
        <begin position="180"/>
        <end position="268"/>
    </location>
</feature>
<proteinExistence type="predicted"/>
<evidence type="ECO:0000256" key="2">
    <source>
        <dbReference type="PROSITE-ProRule" id="PRU00035"/>
    </source>
</evidence>
<protein>
    <submittedName>
        <fullName evidence="5">Bromo domain-containing protein</fullName>
    </submittedName>
</protein>
<dbReference type="GO" id="GO:0035267">
    <property type="term" value="C:NuA4 histone acetyltransferase complex"/>
    <property type="evidence" value="ECO:0007669"/>
    <property type="project" value="TreeGrafter"/>
</dbReference>
<dbReference type="GO" id="GO:0006325">
    <property type="term" value="P:chromatin organization"/>
    <property type="evidence" value="ECO:0007669"/>
    <property type="project" value="UniProtKB-ARBA"/>
</dbReference>
<feature type="domain" description="Bromo" evidence="4">
    <location>
        <begin position="521"/>
        <end position="591"/>
    </location>
</feature>
<accession>A0AAW0EBK2</accession>
<feature type="compositionally biased region" description="Low complexity" evidence="3">
    <location>
        <begin position="420"/>
        <end position="436"/>
    </location>
</feature>
<keyword evidence="1 2" id="KW-0103">Bromodomain</keyword>
<feature type="compositionally biased region" description="Low complexity" evidence="3">
    <location>
        <begin position="346"/>
        <end position="376"/>
    </location>
</feature>
<dbReference type="SMART" id="SM00297">
    <property type="entry name" value="BROMO"/>
    <property type="match status" value="1"/>
</dbReference>
<reference evidence="5 6" key="1">
    <citation type="journal article" date="2024" name="J Genomics">
        <title>Draft genome sequencing and assembly of Favolaschia claudopus CIRM-BRFM 2984 isolated from oak limbs.</title>
        <authorList>
            <person name="Navarro D."/>
            <person name="Drula E."/>
            <person name="Chaduli D."/>
            <person name="Cazenave R."/>
            <person name="Ahrendt S."/>
            <person name="Wang J."/>
            <person name="Lipzen A."/>
            <person name="Daum C."/>
            <person name="Barry K."/>
            <person name="Grigoriev I.V."/>
            <person name="Favel A."/>
            <person name="Rosso M.N."/>
            <person name="Martin F."/>
        </authorList>
    </citation>
    <scope>NUCLEOTIDE SEQUENCE [LARGE SCALE GENOMIC DNA]</scope>
    <source>
        <strain evidence="5 6">CIRM-BRFM 2984</strain>
    </source>
</reference>
<feature type="region of interest" description="Disordered" evidence="3">
    <location>
        <begin position="311"/>
        <end position="502"/>
    </location>
</feature>
<dbReference type="PANTHER" id="PTHR15398">
    <property type="entry name" value="BROMODOMAIN-CONTAINING PROTEIN 8"/>
    <property type="match status" value="1"/>
</dbReference>
<dbReference type="PRINTS" id="PR00503">
    <property type="entry name" value="BROMODOMAIN"/>
</dbReference>
<dbReference type="EMBL" id="JAWWNJ010000002">
    <property type="protein sequence ID" value="KAK7061755.1"/>
    <property type="molecule type" value="Genomic_DNA"/>
</dbReference>
<feature type="compositionally biased region" description="Polar residues" evidence="3">
    <location>
        <begin position="183"/>
        <end position="194"/>
    </location>
</feature>
<keyword evidence="6" id="KW-1185">Reference proteome</keyword>
<dbReference type="PANTHER" id="PTHR15398:SF4">
    <property type="entry name" value="BROMODOMAIN-CONTAINING PROTEIN 8 ISOFORM X1"/>
    <property type="match status" value="1"/>
</dbReference>
<dbReference type="PROSITE" id="PS50014">
    <property type="entry name" value="BROMODOMAIN_2"/>
    <property type="match status" value="1"/>
</dbReference>
<dbReference type="Pfam" id="PF00439">
    <property type="entry name" value="Bromodomain"/>
    <property type="match status" value="1"/>
</dbReference>
<dbReference type="CDD" id="cd04369">
    <property type="entry name" value="Bromodomain"/>
    <property type="match status" value="1"/>
</dbReference>
<gene>
    <name evidence="5" type="ORF">R3P38DRAFT_2831376</name>
</gene>
<organism evidence="5 6">
    <name type="scientific">Favolaschia claudopus</name>
    <dbReference type="NCBI Taxonomy" id="2862362"/>
    <lineage>
        <taxon>Eukaryota</taxon>
        <taxon>Fungi</taxon>
        <taxon>Dikarya</taxon>
        <taxon>Basidiomycota</taxon>
        <taxon>Agaricomycotina</taxon>
        <taxon>Agaricomycetes</taxon>
        <taxon>Agaricomycetidae</taxon>
        <taxon>Agaricales</taxon>
        <taxon>Marasmiineae</taxon>
        <taxon>Mycenaceae</taxon>
        <taxon>Favolaschia</taxon>
    </lineage>
</organism>
<dbReference type="InterPro" id="IPR036427">
    <property type="entry name" value="Bromodomain-like_sf"/>
</dbReference>
<dbReference type="InterPro" id="IPR001487">
    <property type="entry name" value="Bromodomain"/>
</dbReference>
<feature type="compositionally biased region" description="Polar residues" evidence="3">
    <location>
        <begin position="237"/>
        <end position="250"/>
    </location>
</feature>
<dbReference type="Proteomes" id="UP001362999">
    <property type="component" value="Unassembled WGS sequence"/>
</dbReference>
<evidence type="ECO:0000256" key="3">
    <source>
        <dbReference type="SAM" id="MobiDB-lite"/>
    </source>
</evidence>
<evidence type="ECO:0000256" key="1">
    <source>
        <dbReference type="ARBA" id="ARBA00023117"/>
    </source>
</evidence>
<name>A0AAW0EBK2_9AGAR</name>
<evidence type="ECO:0000313" key="5">
    <source>
        <dbReference type="EMBL" id="KAK7061755.1"/>
    </source>
</evidence>
<evidence type="ECO:0000259" key="4">
    <source>
        <dbReference type="PROSITE" id="PS50014"/>
    </source>
</evidence>
<sequence length="618" mass="68011">MSRARRSKSQVGAVIDGVSVLDKLVLAQATWEVGTSSWLKISRILGKHALLTHPKTFFTAQSCHAMYNHMMKESGFELSDSNSAAHAPIHLKLAEKYYTERVEELRTLISAEEEQFKSIVAEIDEIRAGQKDEEIKARISAHPTPEKEVVDLPNESAAITVDEVPPADVVDIVLKDDAPEVEIQSSTTETVQDTIQDEEPVREEEVPPTPDASIDAATPQPEPEPEPKPEPEHVTGSAATTPIALSSPNEENLDHLMQISDDENPPEIEITDPVVLEEPEAQETVGIIEPAVEVQEPVEPPATVDAVVEEPVIEPVIETESQNAPEGTVTLPDDSEMVTDQPQAQPEPVDAVDAEAVAQPQSKPASRASDASAPAAEEGISTRRSSRRRPSITTAVPPPPAKKRGRPPKNVEPEAEAEQESTPAPTTNEPTPAMEEPQPEEETPLSAPIRRREGKRKVSYFGGVDSPRASKRPREESEPVDDDEQGAGPSALRRRTTGRTEEQVALKRFQTVINMVHNQISQHRNGNIFHNPIKVSEAPDYHDIVKRPIDLRTIKAKVKDGIIGNSLEYQRDIYLMFANAMMYNRPGSDVHAMAEDMMVESDSHINTFRQTEGFVKSR</sequence>
<dbReference type="Gene3D" id="1.20.920.10">
    <property type="entry name" value="Bromodomain-like"/>
    <property type="match status" value="1"/>
</dbReference>
<dbReference type="SUPFAM" id="SSF47370">
    <property type="entry name" value="Bromodomain"/>
    <property type="match status" value="1"/>
</dbReference>